<accession>A0A8S5NKE8</accession>
<sequence>MLWKLNGKLMKTPSTYKDNIEDTDNDSYTSKVTGALIDNPIAIGMLKLEMSWDYLSEDEAEELLQATYQNPMIVTVKCPSVQGGMLENAKFRVSKRTSEMHKTGLDEDTSKSRWKVSFNLMQKELTAQQKATVNKAKGLS</sequence>
<proteinExistence type="predicted"/>
<reference evidence="1" key="1">
    <citation type="journal article" date="2021" name="Proc. Natl. Acad. Sci. U.S.A.">
        <title>A Catalog of Tens of Thousands of Viruses from Human Metagenomes Reveals Hidden Associations with Chronic Diseases.</title>
        <authorList>
            <person name="Tisza M.J."/>
            <person name="Buck C.B."/>
        </authorList>
    </citation>
    <scope>NUCLEOTIDE SEQUENCE</scope>
    <source>
        <strain evidence="1">CtiJI15</strain>
    </source>
</reference>
<protein>
    <submittedName>
        <fullName evidence="1">Uncharacterized protein</fullName>
    </submittedName>
</protein>
<organism evidence="1">
    <name type="scientific">Siphoviridae sp. ctiJI15</name>
    <dbReference type="NCBI Taxonomy" id="2826431"/>
    <lineage>
        <taxon>Viruses</taxon>
        <taxon>Duplodnaviria</taxon>
        <taxon>Heunggongvirae</taxon>
        <taxon>Uroviricota</taxon>
        <taxon>Caudoviricetes</taxon>
    </lineage>
</organism>
<dbReference type="EMBL" id="BK015182">
    <property type="protein sequence ID" value="DAD94836.1"/>
    <property type="molecule type" value="Genomic_DNA"/>
</dbReference>
<name>A0A8S5NKE8_9CAUD</name>
<evidence type="ECO:0000313" key="1">
    <source>
        <dbReference type="EMBL" id="DAD94836.1"/>
    </source>
</evidence>